<dbReference type="KEGG" id="egr:104454546"/>
<dbReference type="eggNOG" id="KOG3131">
    <property type="taxonomic scope" value="Eukaryota"/>
</dbReference>
<proteinExistence type="inferred from homology"/>
<dbReference type="GO" id="GO:0005634">
    <property type="term" value="C:nucleus"/>
    <property type="evidence" value="ECO:0000318"/>
    <property type="project" value="GO_Central"/>
</dbReference>
<dbReference type="STRING" id="71139.A0A059BIL9"/>
<dbReference type="PANTHER" id="PTHR28626:SF3">
    <property type="entry name" value="SRR1-LIKE PROTEIN"/>
    <property type="match status" value="1"/>
</dbReference>
<protein>
    <recommendedName>
        <fullName evidence="2">SRR1-like domain-containing protein</fullName>
    </recommendedName>
</protein>
<reference evidence="3" key="1">
    <citation type="submission" date="2013-07" db="EMBL/GenBank/DDBJ databases">
        <title>The genome of Eucalyptus grandis.</title>
        <authorList>
            <person name="Schmutz J."/>
            <person name="Hayes R."/>
            <person name="Myburg A."/>
            <person name="Tuskan G."/>
            <person name="Grattapaglia D."/>
            <person name="Rokhsar D.S."/>
        </authorList>
    </citation>
    <scope>NUCLEOTIDE SEQUENCE</scope>
    <source>
        <tissue evidence="3">Leaf extractions</tissue>
    </source>
</reference>
<dbReference type="EMBL" id="KK198759">
    <property type="protein sequence ID" value="KCW65923.1"/>
    <property type="molecule type" value="Genomic_DNA"/>
</dbReference>
<evidence type="ECO:0000313" key="3">
    <source>
        <dbReference type="EMBL" id="KCW65923.1"/>
    </source>
</evidence>
<accession>A0A059BIL9</accession>
<feature type="domain" description="SRR1-like" evidence="2">
    <location>
        <begin position="97"/>
        <end position="263"/>
    </location>
</feature>
<dbReference type="InParanoid" id="A0A059BIL9"/>
<name>A0A059BIL9_EUCGR</name>
<dbReference type="InterPro" id="IPR040044">
    <property type="entry name" value="SRR1L"/>
</dbReference>
<dbReference type="Gramene" id="KCW65923">
    <property type="protein sequence ID" value="KCW65923"/>
    <property type="gene ID" value="EUGRSUZ_G03239"/>
</dbReference>
<comment type="similarity">
    <text evidence="1">Belongs to the SRR1 family.</text>
</comment>
<dbReference type="AlphaFoldDB" id="A0A059BIL9"/>
<dbReference type="GO" id="GO:0005737">
    <property type="term" value="C:cytoplasm"/>
    <property type="evidence" value="ECO:0000318"/>
    <property type="project" value="GO_Central"/>
</dbReference>
<dbReference type="OMA" id="SWHFFKL"/>
<dbReference type="InterPro" id="IPR012942">
    <property type="entry name" value="SRR1-like"/>
</dbReference>
<organism evidence="3">
    <name type="scientific">Eucalyptus grandis</name>
    <name type="common">Flooded gum</name>
    <dbReference type="NCBI Taxonomy" id="71139"/>
    <lineage>
        <taxon>Eukaryota</taxon>
        <taxon>Viridiplantae</taxon>
        <taxon>Streptophyta</taxon>
        <taxon>Embryophyta</taxon>
        <taxon>Tracheophyta</taxon>
        <taxon>Spermatophyta</taxon>
        <taxon>Magnoliopsida</taxon>
        <taxon>eudicotyledons</taxon>
        <taxon>Gunneridae</taxon>
        <taxon>Pentapetalae</taxon>
        <taxon>rosids</taxon>
        <taxon>malvids</taxon>
        <taxon>Myrtales</taxon>
        <taxon>Myrtaceae</taxon>
        <taxon>Myrtoideae</taxon>
        <taxon>Eucalypteae</taxon>
        <taxon>Eucalyptus</taxon>
    </lineage>
</organism>
<evidence type="ECO:0000256" key="1">
    <source>
        <dbReference type="ARBA" id="ARBA00009856"/>
    </source>
</evidence>
<dbReference type="OrthoDB" id="551431at2759"/>
<dbReference type="Pfam" id="PF07985">
    <property type="entry name" value="SRR1"/>
    <property type="match status" value="1"/>
</dbReference>
<sequence length="268" mass="30578">MAASAKTLALGNCSLNGEWTVVERRRGKQRRYVPRIKLPEVREAWTPADANVDTERVSKLLQMLETCIKRMENSQFYQCFVEQIENSETFNCFHRVLGSESEMQVVVYGIGSIDSYETPRLQLSLLLLMKRKFSWIGGIEVFDPILSATESRVLQALGCSVLSVNEQGRRCALKPTLFYMPHCEAELYDNLLHANQEAATLKNVVLFGNSFETYEEYASAIRNSSIVHSAGHILALRKFTSEYKIQIVSDDSFKAFHDSSWHFFHQCA</sequence>
<dbReference type="FunCoup" id="A0A059BIL9">
    <property type="interactions" value="1914"/>
</dbReference>
<evidence type="ECO:0000259" key="2">
    <source>
        <dbReference type="Pfam" id="PF07985"/>
    </source>
</evidence>
<gene>
    <name evidence="3" type="ORF">EUGRSUZ_G03239</name>
</gene>
<dbReference type="PANTHER" id="PTHR28626">
    <property type="entry name" value="SRR1-LIKE PROTEIN"/>
    <property type="match status" value="1"/>
</dbReference>